<dbReference type="PANTHER" id="PTHR42837">
    <property type="entry name" value="REGULATOR OF SIGMA-E PROTEASE RSEP"/>
    <property type="match status" value="1"/>
</dbReference>
<dbReference type="SMART" id="SM00228">
    <property type="entry name" value="PDZ"/>
    <property type="match status" value="2"/>
</dbReference>
<keyword evidence="6 11" id="KW-0378">Hydrolase</keyword>
<keyword evidence="4 13" id="KW-0645">Protease</keyword>
<dbReference type="Pfam" id="PF02163">
    <property type="entry name" value="Peptidase_M50"/>
    <property type="match status" value="1"/>
</dbReference>
<dbReference type="InterPro" id="IPR008915">
    <property type="entry name" value="Peptidase_M50"/>
</dbReference>
<protein>
    <recommendedName>
        <fullName evidence="11">Zinc metalloprotease</fullName>
        <ecNumber evidence="11">3.4.24.-</ecNumber>
    </recommendedName>
</protein>
<evidence type="ECO:0000256" key="5">
    <source>
        <dbReference type="ARBA" id="ARBA00022692"/>
    </source>
</evidence>
<evidence type="ECO:0000313" key="13">
    <source>
        <dbReference type="EMBL" id="OGF66648.1"/>
    </source>
</evidence>
<proteinExistence type="inferred from homology"/>
<organism evidence="13 14">
    <name type="scientific">Candidatus Fischerbacteria bacterium RBG_13_37_8</name>
    <dbReference type="NCBI Taxonomy" id="1817863"/>
    <lineage>
        <taxon>Bacteria</taxon>
        <taxon>Candidatus Fischeribacteriota</taxon>
    </lineage>
</organism>
<name>A0A1F5VTH9_9BACT</name>
<evidence type="ECO:0000256" key="6">
    <source>
        <dbReference type="ARBA" id="ARBA00022801"/>
    </source>
</evidence>
<evidence type="ECO:0000256" key="11">
    <source>
        <dbReference type="RuleBase" id="RU362031"/>
    </source>
</evidence>
<dbReference type="GO" id="GO:0046872">
    <property type="term" value="F:metal ion binding"/>
    <property type="evidence" value="ECO:0007669"/>
    <property type="project" value="UniProtKB-KW"/>
</dbReference>
<dbReference type="EC" id="3.4.24.-" evidence="11"/>
<dbReference type="Proteomes" id="UP000178943">
    <property type="component" value="Unassembled WGS sequence"/>
</dbReference>
<dbReference type="GO" id="GO:0016020">
    <property type="term" value="C:membrane"/>
    <property type="evidence" value="ECO:0007669"/>
    <property type="project" value="UniProtKB-SubCell"/>
</dbReference>
<keyword evidence="10 11" id="KW-0472">Membrane</keyword>
<dbReference type="PROSITE" id="PS50106">
    <property type="entry name" value="PDZ"/>
    <property type="match status" value="1"/>
</dbReference>
<dbReference type="STRING" id="1817863.A2Y62_20065"/>
<evidence type="ECO:0000256" key="10">
    <source>
        <dbReference type="ARBA" id="ARBA00023136"/>
    </source>
</evidence>
<evidence type="ECO:0000256" key="3">
    <source>
        <dbReference type="ARBA" id="ARBA00007931"/>
    </source>
</evidence>
<dbReference type="SUPFAM" id="SSF50156">
    <property type="entry name" value="PDZ domain-like"/>
    <property type="match status" value="2"/>
</dbReference>
<feature type="transmembrane region" description="Helical" evidence="11">
    <location>
        <begin position="409"/>
        <end position="427"/>
    </location>
</feature>
<keyword evidence="9 11" id="KW-0482">Metalloprotease</keyword>
<dbReference type="InterPro" id="IPR001478">
    <property type="entry name" value="PDZ"/>
</dbReference>
<evidence type="ECO:0000256" key="9">
    <source>
        <dbReference type="ARBA" id="ARBA00023049"/>
    </source>
</evidence>
<dbReference type="CDD" id="cd23081">
    <property type="entry name" value="cpPDZ_EcRseP-like"/>
    <property type="match status" value="2"/>
</dbReference>
<dbReference type="InterPro" id="IPR041489">
    <property type="entry name" value="PDZ_6"/>
</dbReference>
<comment type="caution">
    <text evidence="13">The sequence shown here is derived from an EMBL/GenBank/DDBJ whole genome shotgun (WGS) entry which is preliminary data.</text>
</comment>
<dbReference type="GO" id="GO:0006508">
    <property type="term" value="P:proteolysis"/>
    <property type="evidence" value="ECO:0007669"/>
    <property type="project" value="UniProtKB-KW"/>
</dbReference>
<reference evidence="13 14" key="1">
    <citation type="journal article" date="2016" name="Nat. Commun.">
        <title>Thousands of microbial genomes shed light on interconnected biogeochemical processes in an aquifer system.</title>
        <authorList>
            <person name="Anantharaman K."/>
            <person name="Brown C.T."/>
            <person name="Hug L.A."/>
            <person name="Sharon I."/>
            <person name="Castelle C.J."/>
            <person name="Probst A.J."/>
            <person name="Thomas B.C."/>
            <person name="Singh A."/>
            <person name="Wilkins M.J."/>
            <person name="Karaoz U."/>
            <person name="Brodie E.L."/>
            <person name="Williams K.H."/>
            <person name="Hubbard S.S."/>
            <person name="Banfield J.F."/>
        </authorList>
    </citation>
    <scope>NUCLEOTIDE SEQUENCE [LARGE SCALE GENOMIC DNA]</scope>
</reference>
<dbReference type="InterPro" id="IPR004387">
    <property type="entry name" value="Pept_M50_Zn"/>
</dbReference>
<comment type="cofactor">
    <cofactor evidence="1 11">
        <name>Zn(2+)</name>
        <dbReference type="ChEBI" id="CHEBI:29105"/>
    </cofactor>
</comment>
<comment type="similarity">
    <text evidence="3 11">Belongs to the peptidase M50B family.</text>
</comment>
<dbReference type="GO" id="GO:0004222">
    <property type="term" value="F:metalloendopeptidase activity"/>
    <property type="evidence" value="ECO:0007669"/>
    <property type="project" value="InterPro"/>
</dbReference>
<accession>A0A1F5VTH9</accession>
<comment type="subcellular location">
    <subcellularLocation>
        <location evidence="2">Membrane</location>
        <topology evidence="2">Multi-pass membrane protein</topology>
    </subcellularLocation>
</comment>
<sequence length="434" mass="48212">MLFGYDLSIAIGFLLMIGFIVLVHEFGHFISAKLLNIKVEEFSIGFGPKIIGIKRGETLYKIAPVPLGGYVKIYGMEEGEITEPDRAFYNRPRKQRLFVLAMGAIFNILSAYILLCAVYMIGVMERTYLDKPPVIAWVNDKSPAQETGFKIDDRIVAINDKKMTTWKDVQNTVLISPEQFLNITIERGQEELKISVKTGKISSHEVGYLGAMPVPPFTVLEVTPDSPAQKAGIKAGDIIYAVNDETMDDLGSVIMAISKNPDRAIKLSIERNKEQINIMVTPKKEDKRGIIGARYDPFMEKKSYGIGSFKRAAVEVGNNVVLIFVVIKKLVTGNMSLRTLSGPLDLARVSGSAYRSGAIIFMLILALISINLGVINLLPIPMLDGGHIVIMGIEWVRGKEFSIKLKERIAMVGLVLLLLLMAVVLYFDILKWIN</sequence>
<evidence type="ECO:0000256" key="8">
    <source>
        <dbReference type="ARBA" id="ARBA00022989"/>
    </source>
</evidence>
<evidence type="ECO:0000313" key="14">
    <source>
        <dbReference type="Proteomes" id="UP000178943"/>
    </source>
</evidence>
<feature type="transmembrane region" description="Helical" evidence="11">
    <location>
        <begin position="97"/>
        <end position="121"/>
    </location>
</feature>
<keyword evidence="5 11" id="KW-0812">Transmembrane</keyword>
<dbReference type="AlphaFoldDB" id="A0A1F5VTH9"/>
<dbReference type="InterPro" id="IPR036034">
    <property type="entry name" value="PDZ_sf"/>
</dbReference>
<evidence type="ECO:0000256" key="4">
    <source>
        <dbReference type="ARBA" id="ARBA00022670"/>
    </source>
</evidence>
<dbReference type="Gene3D" id="2.30.42.10">
    <property type="match status" value="2"/>
</dbReference>
<keyword evidence="7 11" id="KW-0862">Zinc</keyword>
<keyword evidence="11" id="KW-0479">Metal-binding</keyword>
<dbReference type="PANTHER" id="PTHR42837:SF2">
    <property type="entry name" value="MEMBRANE METALLOPROTEASE ARASP2, CHLOROPLASTIC-RELATED"/>
    <property type="match status" value="1"/>
</dbReference>
<dbReference type="Pfam" id="PF17820">
    <property type="entry name" value="PDZ_6"/>
    <property type="match status" value="2"/>
</dbReference>
<feature type="transmembrane region" description="Helical" evidence="11">
    <location>
        <begin position="358"/>
        <end position="378"/>
    </location>
</feature>
<dbReference type="CDD" id="cd06163">
    <property type="entry name" value="S2P-M50_PDZ_RseP-like"/>
    <property type="match status" value="1"/>
</dbReference>
<dbReference type="NCBIfam" id="TIGR00054">
    <property type="entry name" value="RIP metalloprotease RseP"/>
    <property type="match status" value="1"/>
</dbReference>
<evidence type="ECO:0000256" key="2">
    <source>
        <dbReference type="ARBA" id="ARBA00004141"/>
    </source>
</evidence>
<dbReference type="EMBL" id="MFGW01000086">
    <property type="protein sequence ID" value="OGF66648.1"/>
    <property type="molecule type" value="Genomic_DNA"/>
</dbReference>
<keyword evidence="8 11" id="KW-1133">Transmembrane helix</keyword>
<evidence type="ECO:0000256" key="1">
    <source>
        <dbReference type="ARBA" id="ARBA00001947"/>
    </source>
</evidence>
<evidence type="ECO:0000259" key="12">
    <source>
        <dbReference type="PROSITE" id="PS50106"/>
    </source>
</evidence>
<evidence type="ECO:0000256" key="7">
    <source>
        <dbReference type="ARBA" id="ARBA00022833"/>
    </source>
</evidence>
<gene>
    <name evidence="13" type="ORF">A2Y62_20065</name>
</gene>
<feature type="domain" description="PDZ" evidence="12">
    <location>
        <begin position="182"/>
        <end position="273"/>
    </location>
</feature>
<feature type="transmembrane region" description="Helical" evidence="11">
    <location>
        <begin position="6"/>
        <end position="23"/>
    </location>
</feature>